<evidence type="ECO:0000259" key="1">
    <source>
        <dbReference type="Pfam" id="PF01425"/>
    </source>
</evidence>
<gene>
    <name evidence="3" type="ORF">EYF70_07940</name>
    <name evidence="2" type="ORF">GCM10007387_10620</name>
</gene>
<dbReference type="AlphaFoldDB" id="A0A411WWB9"/>
<reference evidence="2" key="1">
    <citation type="journal article" date="2014" name="Int. J. Syst. Evol. Microbiol.">
        <title>Complete genome sequence of Corynebacterium casei LMG S-19264T (=DSM 44701T), isolated from a smear-ripened cheese.</title>
        <authorList>
            <consortium name="US DOE Joint Genome Institute (JGI-PGF)"/>
            <person name="Walter F."/>
            <person name="Albersmeier A."/>
            <person name="Kalinowski J."/>
            <person name="Ruckert C."/>
        </authorList>
    </citation>
    <scope>NUCLEOTIDE SEQUENCE</scope>
    <source>
        <strain evidence="2">KCTC 12343</strain>
    </source>
</reference>
<evidence type="ECO:0000313" key="2">
    <source>
        <dbReference type="EMBL" id="GGY30755.1"/>
    </source>
</evidence>
<dbReference type="OrthoDB" id="9811471at2"/>
<reference evidence="2" key="3">
    <citation type="submission" date="2022-12" db="EMBL/GenBank/DDBJ databases">
        <authorList>
            <person name="Sun Q."/>
            <person name="Kim S."/>
        </authorList>
    </citation>
    <scope>NUCLEOTIDE SEQUENCE</scope>
    <source>
        <strain evidence="2">KCTC 12343</strain>
    </source>
</reference>
<dbReference type="Pfam" id="PF01425">
    <property type="entry name" value="Amidase"/>
    <property type="match status" value="1"/>
</dbReference>
<dbReference type="Proteomes" id="UP000292307">
    <property type="component" value="Chromosome"/>
</dbReference>
<evidence type="ECO:0000313" key="3">
    <source>
        <dbReference type="EMBL" id="QBI00787.1"/>
    </source>
</evidence>
<accession>A0A411WWB9</accession>
<dbReference type="Proteomes" id="UP000628442">
    <property type="component" value="Unassembled WGS sequence"/>
</dbReference>
<protein>
    <submittedName>
        <fullName evidence="2">Amidase</fullName>
    </submittedName>
</protein>
<dbReference type="InterPro" id="IPR020556">
    <property type="entry name" value="Amidase_CS"/>
</dbReference>
<name>A0A411WWB9_9BURK</name>
<dbReference type="SUPFAM" id="SSF75304">
    <property type="entry name" value="Amidase signature (AS) enzymes"/>
    <property type="match status" value="1"/>
</dbReference>
<dbReference type="InterPro" id="IPR000120">
    <property type="entry name" value="Amidase"/>
</dbReference>
<dbReference type="PANTHER" id="PTHR11895:SF151">
    <property type="entry name" value="GLUTAMYL-TRNA(GLN) AMIDOTRANSFERASE SUBUNIT A"/>
    <property type="match status" value="1"/>
</dbReference>
<dbReference type="PROSITE" id="PS00571">
    <property type="entry name" value="AMIDASES"/>
    <property type="match status" value="1"/>
</dbReference>
<dbReference type="InterPro" id="IPR036928">
    <property type="entry name" value="AS_sf"/>
</dbReference>
<organism evidence="2 5">
    <name type="scientific">Pseudoduganella albidiflava</name>
    <dbReference type="NCBI Taxonomy" id="321983"/>
    <lineage>
        <taxon>Bacteria</taxon>
        <taxon>Pseudomonadati</taxon>
        <taxon>Pseudomonadota</taxon>
        <taxon>Betaproteobacteria</taxon>
        <taxon>Burkholderiales</taxon>
        <taxon>Oxalobacteraceae</taxon>
        <taxon>Telluria group</taxon>
        <taxon>Pseudoduganella</taxon>
    </lineage>
</organism>
<proteinExistence type="predicted"/>
<sequence>MSAWVQRFAHGADGPAIAIKDCIDIAGLPTCGGCGALADAPPAERDADTVAALRQAGWHIAGKTTMHELAYGMSGVNAWAGTPLNPQDPLLIPGGSSSGSAAAVGSGEVDAALGSDTGGSIRLPAACCGVIGMKPTFGRVSRRGAWPRESSLDCVGPFARMMPVLVHVMAAIARDFDGGAAVAPMHGARIGLVATASDDAVQAALTAALQASGWSALPRELPGMQEAFDAAIAVINKETWNAFGDLASDSRLGQDVARRLVAASATTHGALAHAEAVRARFIAEVDQALDGVDALLLPTLPSLPPTLADVAAGHPVVALSALVRPFNLSGHPALSYPIPVPAAPGRAGSRVKAGLQLVGRRGDDERLCALALHLEQALRGPDQ</sequence>
<evidence type="ECO:0000313" key="4">
    <source>
        <dbReference type="Proteomes" id="UP000292307"/>
    </source>
</evidence>
<dbReference type="GO" id="GO:0003824">
    <property type="term" value="F:catalytic activity"/>
    <property type="evidence" value="ECO:0007669"/>
    <property type="project" value="InterPro"/>
</dbReference>
<evidence type="ECO:0000313" key="5">
    <source>
        <dbReference type="Proteomes" id="UP000628442"/>
    </source>
</evidence>
<keyword evidence="4" id="KW-1185">Reference proteome</keyword>
<dbReference type="EMBL" id="CP036401">
    <property type="protein sequence ID" value="QBI00787.1"/>
    <property type="molecule type" value="Genomic_DNA"/>
</dbReference>
<reference evidence="3 4" key="2">
    <citation type="submission" date="2019-02" db="EMBL/GenBank/DDBJ databases">
        <title>Draft Genome Sequences of Six Type Strains of the Genus Massilia.</title>
        <authorList>
            <person name="Miess H."/>
            <person name="Frediansyhah A."/>
            <person name="Gross H."/>
        </authorList>
    </citation>
    <scope>NUCLEOTIDE SEQUENCE [LARGE SCALE GENOMIC DNA]</scope>
    <source>
        <strain evidence="3 4">DSM 17472</strain>
    </source>
</reference>
<dbReference type="EMBL" id="BMWV01000002">
    <property type="protein sequence ID" value="GGY30755.1"/>
    <property type="molecule type" value="Genomic_DNA"/>
</dbReference>
<dbReference type="InterPro" id="IPR023631">
    <property type="entry name" value="Amidase_dom"/>
</dbReference>
<dbReference type="Gene3D" id="3.90.1300.10">
    <property type="entry name" value="Amidase signature (AS) domain"/>
    <property type="match status" value="1"/>
</dbReference>
<dbReference type="RefSeq" id="WP_131144916.1">
    <property type="nucleotide sequence ID" value="NZ_BMWV01000002.1"/>
</dbReference>
<feature type="domain" description="Amidase" evidence="1">
    <location>
        <begin position="16"/>
        <end position="368"/>
    </location>
</feature>
<dbReference type="PANTHER" id="PTHR11895">
    <property type="entry name" value="TRANSAMIDASE"/>
    <property type="match status" value="1"/>
</dbReference>